<keyword evidence="4 6" id="KW-1133">Transmembrane helix</keyword>
<dbReference type="InterPro" id="IPR025937">
    <property type="entry name" value="PDGLE_dom"/>
</dbReference>
<dbReference type="eggNOG" id="arCOG03159">
    <property type="taxonomic scope" value="Archaea"/>
</dbReference>
<gene>
    <name evidence="8" type="ordered locus">Pcal_1559</name>
</gene>
<keyword evidence="5 6" id="KW-0472">Membrane</keyword>
<keyword evidence="3 6" id="KW-0812">Transmembrane</keyword>
<dbReference type="OrthoDB" id="15358at2157"/>
<keyword evidence="2" id="KW-1003">Cell membrane</keyword>
<evidence type="ECO:0000256" key="2">
    <source>
        <dbReference type="ARBA" id="ARBA00022475"/>
    </source>
</evidence>
<feature type="transmembrane region" description="Helical" evidence="6">
    <location>
        <begin position="7"/>
        <end position="25"/>
    </location>
</feature>
<dbReference type="EMBL" id="CP000561">
    <property type="protein sequence ID" value="ABO08977.1"/>
    <property type="molecule type" value="Genomic_DNA"/>
</dbReference>
<dbReference type="Proteomes" id="UP000001431">
    <property type="component" value="Chromosome"/>
</dbReference>
<name>A3MWG0_PYRCJ</name>
<dbReference type="STRING" id="410359.Pcal_1559"/>
<evidence type="ECO:0000256" key="1">
    <source>
        <dbReference type="ARBA" id="ARBA00004236"/>
    </source>
</evidence>
<evidence type="ECO:0000313" key="9">
    <source>
        <dbReference type="Proteomes" id="UP000001431"/>
    </source>
</evidence>
<dbReference type="AlphaFoldDB" id="A3MWG0"/>
<organism evidence="8 9">
    <name type="scientific">Pyrobaculum calidifontis (strain DSM 21063 / JCM 11548 / VA1)</name>
    <dbReference type="NCBI Taxonomy" id="410359"/>
    <lineage>
        <taxon>Archaea</taxon>
        <taxon>Thermoproteota</taxon>
        <taxon>Thermoprotei</taxon>
        <taxon>Thermoproteales</taxon>
        <taxon>Thermoproteaceae</taxon>
        <taxon>Pyrobaculum</taxon>
    </lineage>
</organism>
<dbReference type="Pfam" id="PF13190">
    <property type="entry name" value="PDGLE"/>
    <property type="match status" value="1"/>
</dbReference>
<dbReference type="RefSeq" id="WP_011850235.1">
    <property type="nucleotide sequence ID" value="NC_009073.1"/>
</dbReference>
<protein>
    <submittedName>
        <fullName evidence="8">Cobalamin biosynthesis protein</fullName>
    </submittedName>
</protein>
<reference evidence="8" key="1">
    <citation type="submission" date="2007-02" db="EMBL/GenBank/DDBJ databases">
        <title>Complete sequence of Pyrobaculum calidifontis JCM 11548.</title>
        <authorList>
            <consortium name="US DOE Joint Genome Institute"/>
            <person name="Copeland A."/>
            <person name="Lucas S."/>
            <person name="Lapidus A."/>
            <person name="Barry K."/>
            <person name="Glavina del Rio T."/>
            <person name="Dalin E."/>
            <person name="Tice H."/>
            <person name="Pitluck S."/>
            <person name="Chain P."/>
            <person name="Malfatti S."/>
            <person name="Shin M."/>
            <person name="Vergez L."/>
            <person name="Schmutz J."/>
            <person name="Larimer F."/>
            <person name="Land M."/>
            <person name="Hauser L."/>
            <person name="Kyrpides N."/>
            <person name="Mikhailova N."/>
            <person name="Cozen A.E."/>
            <person name="Fitz-Gibbon S.T."/>
            <person name="House C.H."/>
            <person name="Saltikov C."/>
            <person name="Lowe T.M."/>
            <person name="Richardson P."/>
        </authorList>
    </citation>
    <scope>NUCLEOTIDE SEQUENCE [LARGE SCALE GENOMIC DNA]</scope>
    <source>
        <strain evidence="8">JCM 11548</strain>
    </source>
</reference>
<proteinExistence type="predicted"/>
<evidence type="ECO:0000259" key="7">
    <source>
        <dbReference type="Pfam" id="PF13190"/>
    </source>
</evidence>
<comment type="subcellular location">
    <subcellularLocation>
        <location evidence="1">Cell membrane</location>
    </subcellularLocation>
</comment>
<dbReference type="GeneID" id="4910085"/>
<dbReference type="GO" id="GO:0005886">
    <property type="term" value="C:plasma membrane"/>
    <property type="evidence" value="ECO:0007669"/>
    <property type="project" value="UniProtKB-SubCell"/>
</dbReference>
<evidence type="ECO:0000256" key="4">
    <source>
        <dbReference type="ARBA" id="ARBA00022989"/>
    </source>
</evidence>
<feature type="domain" description="PDGLE" evidence="7">
    <location>
        <begin position="42"/>
        <end position="86"/>
    </location>
</feature>
<dbReference type="HOGENOM" id="CLU_179751_0_0_2"/>
<keyword evidence="9" id="KW-1185">Reference proteome</keyword>
<sequence length="94" mass="10476">MIGKRYLIIITILLLISPIFGVWLSDLVGYAEPLDHVAETLQLNESEFNWTPFKDYTVPGLPDEVGYIVAGVIGFTIFLLLTYTFAHVGGRKSS</sequence>
<evidence type="ECO:0000313" key="8">
    <source>
        <dbReference type="EMBL" id="ABO08977.1"/>
    </source>
</evidence>
<dbReference type="KEGG" id="pcl:Pcal_1559"/>
<evidence type="ECO:0000256" key="5">
    <source>
        <dbReference type="ARBA" id="ARBA00023136"/>
    </source>
</evidence>
<evidence type="ECO:0000256" key="3">
    <source>
        <dbReference type="ARBA" id="ARBA00022692"/>
    </source>
</evidence>
<feature type="transmembrane region" description="Helical" evidence="6">
    <location>
        <begin position="65"/>
        <end position="86"/>
    </location>
</feature>
<evidence type="ECO:0000256" key="6">
    <source>
        <dbReference type="SAM" id="Phobius"/>
    </source>
</evidence>
<accession>A3MWG0</accession>